<dbReference type="RefSeq" id="WP_137101560.1">
    <property type="nucleotide sequence ID" value="NZ_CP039865.1"/>
</dbReference>
<keyword evidence="1" id="KW-1133">Transmembrane helix</keyword>
<feature type="transmembrane region" description="Helical" evidence="1">
    <location>
        <begin position="161"/>
        <end position="184"/>
    </location>
</feature>
<accession>A0A4D7QWE1</accession>
<keyword evidence="3" id="KW-1185">Reference proteome</keyword>
<feature type="transmembrane region" description="Helical" evidence="1">
    <location>
        <begin position="268"/>
        <end position="286"/>
    </location>
</feature>
<reference evidence="2 3" key="1">
    <citation type="submission" date="2019-04" db="EMBL/GenBank/DDBJ databases">
        <title>Phreatobacter aquaticus sp. nov.</title>
        <authorList>
            <person name="Choi A."/>
            <person name="Baek K."/>
        </authorList>
    </citation>
    <scope>NUCLEOTIDE SEQUENCE [LARGE SCALE GENOMIC DNA]</scope>
    <source>
        <strain evidence="2 3">NMCR1094</strain>
    </source>
</reference>
<proteinExistence type="predicted"/>
<evidence type="ECO:0000256" key="1">
    <source>
        <dbReference type="SAM" id="Phobius"/>
    </source>
</evidence>
<dbReference type="Proteomes" id="UP000298588">
    <property type="component" value="Chromosome"/>
</dbReference>
<evidence type="ECO:0008006" key="4">
    <source>
        <dbReference type="Google" id="ProtNLM"/>
    </source>
</evidence>
<protein>
    <recommendedName>
        <fullName evidence="4">DUF2723 domain-containing protein</fullName>
    </recommendedName>
</protein>
<feature type="transmembrane region" description="Helical" evidence="1">
    <location>
        <begin position="196"/>
        <end position="218"/>
    </location>
</feature>
<dbReference type="EMBL" id="CP039865">
    <property type="protein sequence ID" value="QCK88232.1"/>
    <property type="molecule type" value="Genomic_DNA"/>
</dbReference>
<feature type="transmembrane region" description="Helical" evidence="1">
    <location>
        <begin position="12"/>
        <end position="31"/>
    </location>
</feature>
<gene>
    <name evidence="2" type="ORF">E8L99_21955</name>
</gene>
<feature type="transmembrane region" description="Helical" evidence="1">
    <location>
        <begin position="238"/>
        <end position="261"/>
    </location>
</feature>
<feature type="transmembrane region" description="Helical" evidence="1">
    <location>
        <begin position="298"/>
        <end position="319"/>
    </location>
</feature>
<organism evidence="2 3">
    <name type="scientific">Phreatobacter aquaticus</name>
    <dbReference type="NCBI Taxonomy" id="2570229"/>
    <lineage>
        <taxon>Bacteria</taxon>
        <taxon>Pseudomonadati</taxon>
        <taxon>Pseudomonadota</taxon>
        <taxon>Alphaproteobacteria</taxon>
        <taxon>Hyphomicrobiales</taxon>
        <taxon>Phreatobacteraceae</taxon>
        <taxon>Phreatobacter</taxon>
    </lineage>
</organism>
<name>A0A4D7QWE1_9HYPH</name>
<keyword evidence="1" id="KW-0472">Membrane</keyword>
<keyword evidence="1" id="KW-0812">Transmembrane</keyword>
<evidence type="ECO:0000313" key="3">
    <source>
        <dbReference type="Proteomes" id="UP000298588"/>
    </source>
</evidence>
<feature type="transmembrane region" description="Helical" evidence="1">
    <location>
        <begin position="83"/>
        <end position="103"/>
    </location>
</feature>
<feature type="transmembrane region" description="Helical" evidence="1">
    <location>
        <begin position="340"/>
        <end position="358"/>
    </location>
</feature>
<dbReference type="AlphaFoldDB" id="A0A4D7QWE1"/>
<feature type="transmembrane region" description="Helical" evidence="1">
    <location>
        <begin position="115"/>
        <end position="141"/>
    </location>
</feature>
<dbReference type="OrthoDB" id="8439207at2"/>
<sequence>MTDADLRACRSATVLLAAVMAAALIIVYPIWGVVTFADGSFFVLSILSPDPWTLGWASYPNRLTAFLLTIVPPFLAARATGSAPFAIGLYSVIMASIPLAGLLATRMLEEKGSRLSFWCAISTIVLAFSVTFFPTEMWLAHAMIWPMLAYATRQRGVRTPILFGFALVTNFVHEAAVPLVALVLVNGYLVHRERRFLAVLAAVSLPPLVVKATVAIPNAEIQRSVHENALNFLSLDNLLNNISLTVLIGLVLLQGLILVAAPRTRRSAITVVAAVTLAAAVVLMLWPGELHVLRRYIARTIVFCGLAGFLGTMLLWRLAGLMRPALVNRAEAWMSIHRTAIALNLAVIVCVSALGHSVEAVRFLFHWHALETIIGGPPPAASALPRGVSLLFADGSRRDGTGADQSRGWPVAWNWSLPYQSAVNGSPAGRDFIVAMPAIAFSPITCETLGAMDTAQTLAPRVRVDLLKRYICSIETAARLPAPR</sequence>
<evidence type="ECO:0000313" key="2">
    <source>
        <dbReference type="EMBL" id="QCK88232.1"/>
    </source>
</evidence>
<dbReference type="KEGG" id="paqt:E8L99_21955"/>